<keyword evidence="3" id="KW-1185">Reference proteome</keyword>
<dbReference type="EMBL" id="QWKP01000218">
    <property type="protein sequence ID" value="RHA38004.1"/>
    <property type="molecule type" value="Genomic_DNA"/>
</dbReference>
<keyword evidence="1" id="KW-0472">Membrane</keyword>
<evidence type="ECO:0000313" key="2">
    <source>
        <dbReference type="EMBL" id="RHA38004.1"/>
    </source>
</evidence>
<dbReference type="Proteomes" id="UP000283374">
    <property type="component" value="Unassembled WGS sequence"/>
</dbReference>
<sequence length="151" mass="16250">MRAEFWGMVPRGRLLVAYLVTLVLAFPLMSLADAWIGSNWSFVLFIIVILPLAELVAFKVVRPAPEIKSVPNPTTVTAVHVTLVEVGPDRRAVTGALLRHRYQYEAAKRLAGGVPSTPIVVASGLTAEAADAWRRDLEKAHAVVTVGPSAG</sequence>
<comment type="caution">
    <text evidence="2">The sequence shown here is derived from an EMBL/GenBank/DDBJ whole genome shotgun (WGS) entry which is preliminary data.</text>
</comment>
<accession>A0A413RIB7</accession>
<reference evidence="2 3" key="1">
    <citation type="submission" date="2018-08" db="EMBL/GenBank/DDBJ databases">
        <title>Cellulomonas rhizosphaerae sp. nov., a novel actinomycete isolated from soil.</title>
        <authorList>
            <person name="Tian Y."/>
        </authorList>
    </citation>
    <scope>NUCLEOTIDE SEQUENCE [LARGE SCALE GENOMIC DNA]</scope>
    <source>
        <strain evidence="2 3">NEAU-TCZ24</strain>
    </source>
</reference>
<feature type="transmembrane region" description="Helical" evidence="1">
    <location>
        <begin position="42"/>
        <end position="61"/>
    </location>
</feature>
<proteinExistence type="predicted"/>
<dbReference type="AlphaFoldDB" id="A0A413RIB7"/>
<evidence type="ECO:0000256" key="1">
    <source>
        <dbReference type="SAM" id="Phobius"/>
    </source>
</evidence>
<gene>
    <name evidence="2" type="ORF">D1825_15550</name>
</gene>
<name>A0A413RIB7_9CELL</name>
<organism evidence="2 3">
    <name type="scientific">Cellulomonas rhizosphaerae</name>
    <dbReference type="NCBI Taxonomy" id="2293719"/>
    <lineage>
        <taxon>Bacteria</taxon>
        <taxon>Bacillati</taxon>
        <taxon>Actinomycetota</taxon>
        <taxon>Actinomycetes</taxon>
        <taxon>Micrococcales</taxon>
        <taxon>Cellulomonadaceae</taxon>
        <taxon>Cellulomonas</taxon>
    </lineage>
</organism>
<keyword evidence="1" id="KW-0812">Transmembrane</keyword>
<evidence type="ECO:0000313" key="3">
    <source>
        <dbReference type="Proteomes" id="UP000283374"/>
    </source>
</evidence>
<keyword evidence="1" id="KW-1133">Transmembrane helix</keyword>
<protein>
    <submittedName>
        <fullName evidence="2">Uncharacterized protein</fullName>
    </submittedName>
</protein>